<reference evidence="1" key="1">
    <citation type="submission" date="2020-03" db="EMBL/GenBank/DDBJ databases">
        <title>The deep terrestrial virosphere.</title>
        <authorList>
            <person name="Holmfeldt K."/>
            <person name="Nilsson E."/>
            <person name="Simone D."/>
            <person name="Lopez-Fernandez M."/>
            <person name="Wu X."/>
            <person name="de Brujin I."/>
            <person name="Lundin D."/>
            <person name="Andersson A."/>
            <person name="Bertilsson S."/>
            <person name="Dopson M."/>
        </authorList>
    </citation>
    <scope>NUCLEOTIDE SEQUENCE</scope>
    <source>
        <strain evidence="1">MM171A02435</strain>
    </source>
</reference>
<dbReference type="EMBL" id="MT143916">
    <property type="protein sequence ID" value="QJH92746.1"/>
    <property type="molecule type" value="Genomic_DNA"/>
</dbReference>
<organism evidence="1">
    <name type="scientific">viral metagenome</name>
    <dbReference type="NCBI Taxonomy" id="1070528"/>
    <lineage>
        <taxon>unclassified sequences</taxon>
        <taxon>metagenomes</taxon>
        <taxon>organismal metagenomes</taxon>
    </lineage>
</organism>
<name>A0A6M3X4R4_9ZZZZ</name>
<protein>
    <submittedName>
        <fullName evidence="1">Uncharacterized protein</fullName>
    </submittedName>
</protein>
<gene>
    <name evidence="1" type="ORF">MM171A02435_0008</name>
</gene>
<accession>A0A6M3X4R4</accession>
<sequence length="219" mass="23719">MTAYMIDSITVTRTKVYKGAGRFVVSDPDLLTSFPGRLESIMQPSVPADGVSTAYELATGWIDLGPTTEDGMKIQREAALSDGIPLDQRTTNLDSGEPESWDMAAEATLLHTDLENIQKAWEGGTLRAYAGDASYVAQHVLDLDAPSSFTERMAAFIQEDPKSGKLRAYAFRSTIPQVDGSEMNLQSGEATGLPLKLKLNADETVSEGSGQFGKIYEED</sequence>
<dbReference type="AlphaFoldDB" id="A0A6M3X4R4"/>
<proteinExistence type="predicted"/>
<evidence type="ECO:0000313" key="1">
    <source>
        <dbReference type="EMBL" id="QJH92746.1"/>
    </source>
</evidence>